<name>A0ABT7C385_9CYAN</name>
<dbReference type="Proteomes" id="UP001232992">
    <property type="component" value="Unassembled WGS sequence"/>
</dbReference>
<organism evidence="3 4">
    <name type="scientific">Roseofilum casamattae BLCC-M143</name>
    <dbReference type="NCBI Taxonomy" id="3022442"/>
    <lineage>
        <taxon>Bacteria</taxon>
        <taxon>Bacillati</taxon>
        <taxon>Cyanobacteriota</taxon>
        <taxon>Cyanophyceae</taxon>
        <taxon>Desertifilales</taxon>
        <taxon>Desertifilaceae</taxon>
        <taxon>Roseofilum</taxon>
        <taxon>Roseofilum casamattae</taxon>
    </lineage>
</organism>
<keyword evidence="1" id="KW-1133">Transmembrane helix</keyword>
<evidence type="ECO:0000256" key="1">
    <source>
        <dbReference type="SAM" id="Phobius"/>
    </source>
</evidence>
<evidence type="ECO:0000259" key="2">
    <source>
        <dbReference type="Pfam" id="PF01471"/>
    </source>
</evidence>
<dbReference type="InterPro" id="IPR036366">
    <property type="entry name" value="PGBDSf"/>
</dbReference>
<dbReference type="InterPro" id="IPR002477">
    <property type="entry name" value="Peptidoglycan-bd-like"/>
</dbReference>
<accession>A0ABT7C385</accession>
<keyword evidence="4" id="KW-1185">Reference proteome</keyword>
<dbReference type="EMBL" id="JAQOSQ010000069">
    <property type="protein sequence ID" value="MDJ1185925.1"/>
    <property type="molecule type" value="Genomic_DNA"/>
</dbReference>
<gene>
    <name evidence="3" type="ORF">PMH09_22365</name>
</gene>
<dbReference type="RefSeq" id="WP_283760558.1">
    <property type="nucleotide sequence ID" value="NZ_JAQOSQ010000069.1"/>
</dbReference>
<evidence type="ECO:0000313" key="3">
    <source>
        <dbReference type="EMBL" id="MDJ1185925.1"/>
    </source>
</evidence>
<feature type="domain" description="Peptidoglycan binding-like" evidence="2">
    <location>
        <begin position="313"/>
        <end position="381"/>
    </location>
</feature>
<feature type="transmembrane region" description="Helical" evidence="1">
    <location>
        <begin position="142"/>
        <end position="161"/>
    </location>
</feature>
<reference evidence="3 4" key="1">
    <citation type="submission" date="2023-01" db="EMBL/GenBank/DDBJ databases">
        <title>Novel diversity within Roseofilum (Cyanobacteria; Desertifilaceae) from marine benthic mats with descriptions of four novel species.</title>
        <authorList>
            <person name="Wang Y."/>
            <person name="Berthold D.E."/>
            <person name="Hu J."/>
            <person name="Lefler F.W."/>
            <person name="Laughinghouse H.D. IV."/>
        </authorList>
    </citation>
    <scope>NUCLEOTIDE SEQUENCE [LARGE SCALE GENOMIC DNA]</scope>
    <source>
        <strain evidence="3 4">BLCC-M143</strain>
    </source>
</reference>
<dbReference type="Pfam" id="PF01471">
    <property type="entry name" value="PG_binding_1"/>
    <property type="match status" value="1"/>
</dbReference>
<protein>
    <submittedName>
        <fullName evidence="3">Peptidoglycan-binding domain-containing protein</fullName>
    </submittedName>
</protein>
<keyword evidence="1" id="KW-0472">Membrane</keyword>
<evidence type="ECO:0000313" key="4">
    <source>
        <dbReference type="Proteomes" id="UP001232992"/>
    </source>
</evidence>
<proteinExistence type="predicted"/>
<comment type="caution">
    <text evidence="3">The sequence shown here is derived from an EMBL/GenBank/DDBJ whole genome shotgun (WGS) entry which is preliminary data.</text>
</comment>
<keyword evidence="1" id="KW-0812">Transmembrane</keyword>
<feature type="non-terminal residue" evidence="3">
    <location>
        <position position="1"/>
    </location>
</feature>
<dbReference type="InterPro" id="IPR036365">
    <property type="entry name" value="PGBD-like_sf"/>
</dbReference>
<dbReference type="Gene3D" id="1.10.101.10">
    <property type="entry name" value="PGBD-like superfamily/PGBD"/>
    <property type="match status" value="1"/>
</dbReference>
<sequence>VLNLLNMLNRDKPNEEQIWTARTQQHTYSFLTENNPQDYLIKYATLLTALAPTQAEDILAKLMELNKSRKQLAIQFLIDLKKMAREARDHQSHFSIQFQCFLVFSEALSILQDELLESLDTNSFNRSFKNRIASISQYKPPFLVWVFFFMLLGSASLINWYKPDIFSSGIGDTETLLTTDSGNQNSVDPNIFFPELLYQYESLHQIDKKVQSLTENLTTPEITISQKIDTDLEEYGNMILQIFTSEQNKENEEDKENVEEMSFLEKLQSENTQHVINAREEGFYQAFIKLIPLELAIEGNHNLKNLSENDRLEVEMLQKSLSRRGYYKLNATGQQEYKPGIVDPNTKNAVKKAQADYNKSKTEDEKIDEDGELGPETWEALTNTSINRIKDLQVEIVYETLEKHLKDNPRSNIIAIIKQCRDRHKENKPLHFNDCLNQITTSK</sequence>
<dbReference type="SUPFAM" id="SSF47090">
    <property type="entry name" value="PGBD-like"/>
    <property type="match status" value="1"/>
</dbReference>